<name>A0AAN9JYG1_CANGL</name>
<evidence type="ECO:0000313" key="1">
    <source>
        <dbReference type="EMBL" id="KAK7306247.1"/>
    </source>
</evidence>
<comment type="caution">
    <text evidence="1">The sequence shown here is derived from an EMBL/GenBank/DDBJ whole genome shotgun (WGS) entry which is preliminary data.</text>
</comment>
<proteinExistence type="predicted"/>
<dbReference type="Proteomes" id="UP001367508">
    <property type="component" value="Unassembled WGS sequence"/>
</dbReference>
<reference evidence="1 2" key="1">
    <citation type="submission" date="2024-01" db="EMBL/GenBank/DDBJ databases">
        <title>The genomes of 5 underutilized Papilionoideae crops provide insights into root nodulation and disease resistanc.</title>
        <authorList>
            <person name="Jiang F."/>
        </authorList>
    </citation>
    <scope>NUCLEOTIDE SEQUENCE [LARGE SCALE GENOMIC DNA]</scope>
    <source>
        <strain evidence="1">LVBAO_FW01</strain>
        <tissue evidence="1">Leaves</tissue>
    </source>
</reference>
<accession>A0AAN9JYG1</accession>
<gene>
    <name evidence="1" type="ORF">VNO77_44173</name>
</gene>
<keyword evidence="2" id="KW-1185">Reference proteome</keyword>
<sequence length="117" mass="13240">MVILTTMHDMAQYNAHVVVDNEVIGQKTRSKKRVQMLILALTGREDMTTKKRSKAGHWLCLRRVKEINLVLAGTVEANAGLLLVSQWYNQYQLYPISAPLLVLACIQMRSSEGARLE</sequence>
<organism evidence="1 2">
    <name type="scientific">Canavalia gladiata</name>
    <name type="common">Sword bean</name>
    <name type="synonym">Dolichos gladiatus</name>
    <dbReference type="NCBI Taxonomy" id="3824"/>
    <lineage>
        <taxon>Eukaryota</taxon>
        <taxon>Viridiplantae</taxon>
        <taxon>Streptophyta</taxon>
        <taxon>Embryophyta</taxon>
        <taxon>Tracheophyta</taxon>
        <taxon>Spermatophyta</taxon>
        <taxon>Magnoliopsida</taxon>
        <taxon>eudicotyledons</taxon>
        <taxon>Gunneridae</taxon>
        <taxon>Pentapetalae</taxon>
        <taxon>rosids</taxon>
        <taxon>fabids</taxon>
        <taxon>Fabales</taxon>
        <taxon>Fabaceae</taxon>
        <taxon>Papilionoideae</taxon>
        <taxon>50 kb inversion clade</taxon>
        <taxon>NPAAA clade</taxon>
        <taxon>indigoferoid/millettioid clade</taxon>
        <taxon>Phaseoleae</taxon>
        <taxon>Canavalia</taxon>
    </lineage>
</organism>
<evidence type="ECO:0000313" key="2">
    <source>
        <dbReference type="Proteomes" id="UP001367508"/>
    </source>
</evidence>
<protein>
    <submittedName>
        <fullName evidence="1">Uncharacterized protein</fullName>
    </submittedName>
</protein>
<dbReference type="EMBL" id="JAYMYQ010000011">
    <property type="protein sequence ID" value="KAK7306247.1"/>
    <property type="molecule type" value="Genomic_DNA"/>
</dbReference>
<dbReference type="AlphaFoldDB" id="A0AAN9JYG1"/>